<name>A0A1C3EJE9_9PLAN</name>
<organism evidence="3 4">
    <name type="scientific">Planctopirus hydrillae</name>
    <dbReference type="NCBI Taxonomy" id="1841610"/>
    <lineage>
        <taxon>Bacteria</taxon>
        <taxon>Pseudomonadati</taxon>
        <taxon>Planctomycetota</taxon>
        <taxon>Planctomycetia</taxon>
        <taxon>Planctomycetales</taxon>
        <taxon>Planctomycetaceae</taxon>
        <taxon>Planctopirus</taxon>
    </lineage>
</organism>
<dbReference type="Gene3D" id="3.40.50.1820">
    <property type="entry name" value="alpha/beta hydrolase"/>
    <property type="match status" value="1"/>
</dbReference>
<dbReference type="InterPro" id="IPR029058">
    <property type="entry name" value="AB_hydrolase_fold"/>
</dbReference>
<evidence type="ECO:0000313" key="3">
    <source>
        <dbReference type="EMBL" id="ODA33365.1"/>
    </source>
</evidence>
<keyword evidence="4" id="KW-1185">Reference proteome</keyword>
<dbReference type="PANTHER" id="PTHR37946">
    <property type="entry name" value="SLL1969 PROTEIN"/>
    <property type="match status" value="1"/>
</dbReference>
<dbReference type="OrthoDB" id="556502at2"/>
<dbReference type="InterPro" id="IPR055803">
    <property type="entry name" value="DUF7379"/>
</dbReference>
<dbReference type="Proteomes" id="UP000094828">
    <property type="component" value="Unassembled WGS sequence"/>
</dbReference>
<evidence type="ECO:0000259" key="2">
    <source>
        <dbReference type="Pfam" id="PF24096"/>
    </source>
</evidence>
<evidence type="ECO:0000313" key="4">
    <source>
        <dbReference type="Proteomes" id="UP000094828"/>
    </source>
</evidence>
<dbReference type="Pfam" id="PF24096">
    <property type="entry name" value="DUF7379"/>
    <property type="match status" value="1"/>
</dbReference>
<dbReference type="RefSeq" id="WP_068846921.1">
    <property type="nucleotide sequence ID" value="NZ_LYDR01000055.1"/>
</dbReference>
<evidence type="ECO:0000256" key="1">
    <source>
        <dbReference type="SAM" id="MobiDB-lite"/>
    </source>
</evidence>
<dbReference type="PANTHER" id="PTHR37946:SF1">
    <property type="entry name" value="SLL1969 PROTEIN"/>
    <property type="match status" value="1"/>
</dbReference>
<feature type="domain" description="DUF7379" evidence="2">
    <location>
        <begin position="175"/>
        <end position="268"/>
    </location>
</feature>
<feature type="region of interest" description="Disordered" evidence="1">
    <location>
        <begin position="373"/>
        <end position="393"/>
    </location>
</feature>
<feature type="compositionally biased region" description="Pro residues" evidence="1">
    <location>
        <begin position="384"/>
        <end position="393"/>
    </location>
</feature>
<dbReference type="SUPFAM" id="SSF53474">
    <property type="entry name" value="alpha/beta-Hydrolases"/>
    <property type="match status" value="1"/>
</dbReference>
<dbReference type="STRING" id="1841610.A6X21_18905"/>
<gene>
    <name evidence="3" type="ORF">A6X21_18905</name>
</gene>
<protein>
    <recommendedName>
        <fullName evidence="2">DUF7379 domain-containing protein</fullName>
    </recommendedName>
</protein>
<sequence length="393" mass="42860">MQKLFRQLLNSSLADSARVAWLCTVALTTVSAAGQEQASAPKQAGQPPLDRRAEVLPPNGLSLVKSLVEAQSAETPAGEDDPMAALFRDPKGSIWSSTLGGRQFWGDVHFFHHFRIQKNVFTGHYRLLDSHDRRLASGTLEACHSALNELRKKDNIPSMSGTVVIFVHGIVRSSKSMSTLARLAEKHDMTGLEFDYPSTQIDIRDCAEYLHQCISGLEGVEKIHLVVHSMGGLVTRAYFEKYHDPRIGRLVMLGTPNQGARMADHLKGTLLFKTVFGPAGQQLVTDPEGVIPSLPIPPCEFAIIAGVRGDGKGWNPFIAGDDDGTVEVSSTRLPGAADFITIPVIHALMMRDQAVGEHALRFLQTGSLRADGQNEPILKVDQKLPPPPESPRD</sequence>
<dbReference type="EMBL" id="LYDR01000055">
    <property type="protein sequence ID" value="ODA33365.1"/>
    <property type="molecule type" value="Genomic_DNA"/>
</dbReference>
<accession>A0A1C3EJE9</accession>
<dbReference type="AlphaFoldDB" id="A0A1C3EJE9"/>
<reference evidence="3 4" key="1">
    <citation type="submission" date="2016-05" db="EMBL/GenBank/DDBJ databases">
        <title>Genomic and physiological characterization of Planctopirus sp. isolated from fresh water lake.</title>
        <authorList>
            <person name="Subhash Y."/>
            <person name="Ramana C."/>
        </authorList>
    </citation>
    <scope>NUCLEOTIDE SEQUENCE [LARGE SCALE GENOMIC DNA]</scope>
    <source>
        <strain evidence="3 4">JC280</strain>
    </source>
</reference>
<comment type="caution">
    <text evidence="3">The sequence shown here is derived from an EMBL/GenBank/DDBJ whole genome shotgun (WGS) entry which is preliminary data.</text>
</comment>
<proteinExistence type="predicted"/>